<evidence type="ECO:0000256" key="4">
    <source>
        <dbReference type="ARBA" id="ARBA00022777"/>
    </source>
</evidence>
<sequence length="166" mass="15910">PPGRPGAAAGGADEAVPVSAGGPGAGFGDGGGAEPPQPGLADLLDLLARVRAAGLPVAYAGTGNPVRVGAATGLAVYRLVQESLTNTLKHAGPGAAARVELAWTGPELVVEVRDDGRGPVSAGTGGQGLVGMRERVALAGGTTAAGIGPDGGFRVTARLPVPGGAR</sequence>
<dbReference type="CDD" id="cd16917">
    <property type="entry name" value="HATPase_UhpB-NarQ-NarX-like"/>
    <property type="match status" value="1"/>
</dbReference>
<organism evidence="8">
    <name type="scientific">uncultured Mycobacteriales bacterium</name>
    <dbReference type="NCBI Taxonomy" id="581187"/>
    <lineage>
        <taxon>Bacteria</taxon>
        <taxon>Bacillati</taxon>
        <taxon>Actinomycetota</taxon>
        <taxon>Actinomycetes</taxon>
        <taxon>Mycobacteriales</taxon>
        <taxon>environmental samples</taxon>
    </lineage>
</organism>
<dbReference type="InterPro" id="IPR036890">
    <property type="entry name" value="HATPase_C_sf"/>
</dbReference>
<feature type="region of interest" description="Disordered" evidence="6">
    <location>
        <begin position="1"/>
        <end position="38"/>
    </location>
</feature>
<dbReference type="Gene3D" id="3.30.565.10">
    <property type="entry name" value="Histidine kinase-like ATPase, C-terminal domain"/>
    <property type="match status" value="1"/>
</dbReference>
<evidence type="ECO:0000256" key="6">
    <source>
        <dbReference type="SAM" id="MobiDB-lite"/>
    </source>
</evidence>
<keyword evidence="4 8" id="KW-0418">Kinase</keyword>
<feature type="compositionally biased region" description="Gly residues" evidence="6">
    <location>
        <begin position="21"/>
        <end position="33"/>
    </location>
</feature>
<evidence type="ECO:0000256" key="5">
    <source>
        <dbReference type="ARBA" id="ARBA00023012"/>
    </source>
</evidence>
<dbReference type="InterPro" id="IPR003594">
    <property type="entry name" value="HATPase_dom"/>
</dbReference>
<dbReference type="EC" id="2.7.13.3" evidence="2"/>
<name>A0A6J4IR84_9ACTN</name>
<protein>
    <recommendedName>
        <fullName evidence="2">histidine kinase</fullName>
        <ecNumber evidence="2">2.7.13.3</ecNumber>
    </recommendedName>
</protein>
<gene>
    <name evidence="8" type="ORF">AVDCRST_MAG41-2242</name>
</gene>
<evidence type="ECO:0000259" key="7">
    <source>
        <dbReference type="SMART" id="SM00387"/>
    </source>
</evidence>
<dbReference type="GO" id="GO:0000160">
    <property type="term" value="P:phosphorelay signal transduction system"/>
    <property type="evidence" value="ECO:0007669"/>
    <property type="project" value="UniProtKB-KW"/>
</dbReference>
<dbReference type="PANTHER" id="PTHR24421">
    <property type="entry name" value="NITRATE/NITRITE SENSOR PROTEIN NARX-RELATED"/>
    <property type="match status" value="1"/>
</dbReference>
<evidence type="ECO:0000256" key="1">
    <source>
        <dbReference type="ARBA" id="ARBA00000085"/>
    </source>
</evidence>
<proteinExistence type="predicted"/>
<dbReference type="GO" id="GO:0004673">
    <property type="term" value="F:protein histidine kinase activity"/>
    <property type="evidence" value="ECO:0007669"/>
    <property type="project" value="UniProtKB-EC"/>
</dbReference>
<reference evidence="8" key="1">
    <citation type="submission" date="2020-02" db="EMBL/GenBank/DDBJ databases">
        <authorList>
            <person name="Meier V. D."/>
        </authorList>
    </citation>
    <scope>NUCLEOTIDE SEQUENCE</scope>
    <source>
        <strain evidence="8">AVDCRST_MAG41</strain>
    </source>
</reference>
<dbReference type="SUPFAM" id="SSF55874">
    <property type="entry name" value="ATPase domain of HSP90 chaperone/DNA topoisomerase II/histidine kinase"/>
    <property type="match status" value="1"/>
</dbReference>
<dbReference type="Pfam" id="PF02518">
    <property type="entry name" value="HATPase_c"/>
    <property type="match status" value="1"/>
</dbReference>
<evidence type="ECO:0000313" key="8">
    <source>
        <dbReference type="EMBL" id="CAA9257348.1"/>
    </source>
</evidence>
<feature type="non-terminal residue" evidence="8">
    <location>
        <position position="1"/>
    </location>
</feature>
<comment type="catalytic activity">
    <reaction evidence="1">
        <text>ATP + protein L-histidine = ADP + protein N-phospho-L-histidine.</text>
        <dbReference type="EC" id="2.7.13.3"/>
    </reaction>
</comment>
<feature type="domain" description="Histidine kinase/HSP90-like ATPase" evidence="7">
    <location>
        <begin position="71"/>
        <end position="163"/>
    </location>
</feature>
<dbReference type="SMART" id="SM00387">
    <property type="entry name" value="HATPase_c"/>
    <property type="match status" value="1"/>
</dbReference>
<dbReference type="AlphaFoldDB" id="A0A6J4IR84"/>
<dbReference type="PANTHER" id="PTHR24421:SF10">
    <property type="entry name" value="NITRATE_NITRITE SENSOR PROTEIN NARQ"/>
    <property type="match status" value="1"/>
</dbReference>
<keyword evidence="3" id="KW-0808">Transferase</keyword>
<feature type="compositionally biased region" description="Low complexity" evidence="6">
    <location>
        <begin position="1"/>
        <end position="12"/>
    </location>
</feature>
<evidence type="ECO:0000256" key="3">
    <source>
        <dbReference type="ARBA" id="ARBA00022679"/>
    </source>
</evidence>
<evidence type="ECO:0000256" key="2">
    <source>
        <dbReference type="ARBA" id="ARBA00012438"/>
    </source>
</evidence>
<keyword evidence="5" id="KW-0902">Two-component regulatory system</keyword>
<accession>A0A6J4IR84</accession>
<dbReference type="InterPro" id="IPR050482">
    <property type="entry name" value="Sensor_HK_TwoCompSys"/>
</dbReference>
<dbReference type="EMBL" id="CADCTP010000205">
    <property type="protein sequence ID" value="CAA9257348.1"/>
    <property type="molecule type" value="Genomic_DNA"/>
</dbReference>